<dbReference type="RefSeq" id="WP_378376759.1">
    <property type="nucleotide sequence ID" value="NZ_JBHMAS010000088.1"/>
</dbReference>
<evidence type="ECO:0000313" key="2">
    <source>
        <dbReference type="Proteomes" id="UP001589587"/>
    </source>
</evidence>
<dbReference type="Proteomes" id="UP001589587">
    <property type="component" value="Unassembled WGS sequence"/>
</dbReference>
<comment type="caution">
    <text evidence="1">The sequence shown here is derived from an EMBL/GenBank/DDBJ whole genome shotgun (WGS) entry which is preliminary data.</text>
</comment>
<name>A0ABV5XRB8_9NOCA</name>
<reference evidence="1 2" key="1">
    <citation type="submission" date="2024-09" db="EMBL/GenBank/DDBJ databases">
        <authorList>
            <person name="Sun Q."/>
            <person name="Mori K."/>
        </authorList>
    </citation>
    <scope>NUCLEOTIDE SEQUENCE [LARGE SCALE GENOMIC DNA]</scope>
    <source>
        <strain evidence="1 2">JCM 11411</strain>
    </source>
</reference>
<protein>
    <submittedName>
        <fullName evidence="1">Uncharacterized protein</fullName>
    </submittedName>
</protein>
<keyword evidence="2" id="KW-1185">Reference proteome</keyword>
<dbReference type="EMBL" id="JBHMAS010000088">
    <property type="protein sequence ID" value="MFB9784294.1"/>
    <property type="molecule type" value="Genomic_DNA"/>
</dbReference>
<accession>A0ABV5XRB8</accession>
<organism evidence="1 2">
    <name type="scientific">Rhodococcus baikonurensis</name>
    <dbReference type="NCBI Taxonomy" id="172041"/>
    <lineage>
        <taxon>Bacteria</taxon>
        <taxon>Bacillati</taxon>
        <taxon>Actinomycetota</taxon>
        <taxon>Actinomycetes</taxon>
        <taxon>Mycobacteriales</taxon>
        <taxon>Nocardiaceae</taxon>
        <taxon>Rhodococcus</taxon>
        <taxon>Rhodococcus erythropolis group</taxon>
    </lineage>
</organism>
<sequence length="60" mass="6656">MGLISRPTLRSWRFQILELDKVATDVGGPELIGWPVVPDGERRGSRGAHTLVTPSCLRTR</sequence>
<evidence type="ECO:0000313" key="1">
    <source>
        <dbReference type="EMBL" id="MFB9784294.1"/>
    </source>
</evidence>
<gene>
    <name evidence="1" type="ORF">ACFFQ6_31830</name>
</gene>
<proteinExistence type="predicted"/>